<feature type="transmembrane region" description="Helical" evidence="17">
    <location>
        <begin position="171"/>
        <end position="193"/>
    </location>
</feature>
<protein>
    <recommendedName>
        <fullName evidence="5">RING-type E3 ubiquitin transferase</fullName>
        <ecNumber evidence="5">2.3.2.27</ecNumber>
    </recommendedName>
</protein>
<keyword evidence="9 15" id="KW-0863">Zinc-finger</keyword>
<evidence type="ECO:0000256" key="14">
    <source>
        <dbReference type="ARBA" id="ARBA00023136"/>
    </source>
</evidence>
<gene>
    <name evidence="20" type="primary">sip3_0</name>
    <name evidence="20" type="ORF">g.16405</name>
</gene>
<dbReference type="CDD" id="cd16479">
    <property type="entry name" value="RING-H2_synoviolin"/>
    <property type="match status" value="1"/>
</dbReference>
<evidence type="ECO:0000256" key="17">
    <source>
        <dbReference type="SAM" id="Phobius"/>
    </source>
</evidence>
<dbReference type="Gene3D" id="3.30.40.10">
    <property type="entry name" value="Zinc/RING finger domain, C3HC4 (zinc finger)"/>
    <property type="match status" value="1"/>
</dbReference>
<evidence type="ECO:0000256" key="7">
    <source>
        <dbReference type="ARBA" id="ARBA00022692"/>
    </source>
</evidence>
<dbReference type="InterPro" id="IPR050731">
    <property type="entry name" value="HRD1_E3_ubiq-ligases"/>
</dbReference>
<dbReference type="GO" id="GO:0005789">
    <property type="term" value="C:endoplasmic reticulum membrane"/>
    <property type="evidence" value="ECO:0007669"/>
    <property type="project" value="UniProtKB-SubCell"/>
</dbReference>
<feature type="region of interest" description="Disordered" evidence="16">
    <location>
        <begin position="336"/>
        <end position="377"/>
    </location>
</feature>
<dbReference type="PROSITE" id="PS50089">
    <property type="entry name" value="ZF_RING_2"/>
    <property type="match status" value="1"/>
</dbReference>
<keyword evidence="18" id="KW-0732">Signal</keyword>
<evidence type="ECO:0000256" key="6">
    <source>
        <dbReference type="ARBA" id="ARBA00022679"/>
    </source>
</evidence>
<comment type="catalytic activity">
    <reaction evidence="1">
        <text>S-ubiquitinyl-[E2 ubiquitin-conjugating enzyme]-L-cysteine + [acceptor protein]-L-lysine = [E2 ubiquitin-conjugating enzyme]-L-cysteine + N(6)-ubiquitinyl-[acceptor protein]-L-lysine.</text>
        <dbReference type="EC" id="2.3.2.27"/>
    </reaction>
</comment>
<dbReference type="SUPFAM" id="SSF57850">
    <property type="entry name" value="RING/U-box"/>
    <property type="match status" value="1"/>
</dbReference>
<evidence type="ECO:0000256" key="10">
    <source>
        <dbReference type="ARBA" id="ARBA00022786"/>
    </source>
</evidence>
<reference evidence="20" key="1">
    <citation type="submission" date="2015-01" db="EMBL/GenBank/DDBJ databases">
        <title>Transcriptome Assembly of Fopius arisanus.</title>
        <authorList>
            <person name="Geib S."/>
        </authorList>
    </citation>
    <scope>NUCLEOTIDE SEQUENCE</scope>
</reference>
<evidence type="ECO:0000313" key="20">
    <source>
        <dbReference type="EMBL" id="JAG79953.1"/>
    </source>
</evidence>
<evidence type="ECO:0000256" key="18">
    <source>
        <dbReference type="SAM" id="SignalP"/>
    </source>
</evidence>
<keyword evidence="10" id="KW-0833">Ubl conjugation pathway</keyword>
<name>A0A0C9RS14_9HYME</name>
<dbReference type="EC" id="2.3.2.27" evidence="5"/>
<evidence type="ECO:0000256" key="2">
    <source>
        <dbReference type="ARBA" id="ARBA00004477"/>
    </source>
</evidence>
<dbReference type="UniPathway" id="UPA00143"/>
<evidence type="ECO:0000259" key="19">
    <source>
        <dbReference type="PROSITE" id="PS50089"/>
    </source>
</evidence>
<feature type="chain" id="PRO_5002202214" description="RING-type E3 ubiquitin transferase" evidence="18">
    <location>
        <begin position="20"/>
        <end position="520"/>
    </location>
</feature>
<feature type="transmembrane region" description="Helical" evidence="17">
    <location>
        <begin position="131"/>
        <end position="150"/>
    </location>
</feature>
<feature type="transmembrane region" description="Helical" evidence="17">
    <location>
        <begin position="213"/>
        <end position="237"/>
    </location>
</feature>
<keyword evidence="6" id="KW-0808">Transferase</keyword>
<dbReference type="GO" id="GO:0061630">
    <property type="term" value="F:ubiquitin protein ligase activity"/>
    <property type="evidence" value="ECO:0007669"/>
    <property type="project" value="UniProtKB-EC"/>
</dbReference>
<dbReference type="GO" id="GO:0016567">
    <property type="term" value="P:protein ubiquitination"/>
    <property type="evidence" value="ECO:0007669"/>
    <property type="project" value="UniProtKB-UniPathway"/>
</dbReference>
<keyword evidence="13 17" id="KW-1133">Transmembrane helix</keyword>
<dbReference type="EMBL" id="GBYB01010186">
    <property type="protein sequence ID" value="JAG79953.1"/>
    <property type="molecule type" value="Transcribed_RNA"/>
</dbReference>
<keyword evidence="12" id="KW-0862">Zinc</keyword>
<evidence type="ECO:0000256" key="8">
    <source>
        <dbReference type="ARBA" id="ARBA00022723"/>
    </source>
</evidence>
<feature type="transmembrane region" description="Helical" evidence="17">
    <location>
        <begin position="43"/>
        <end position="60"/>
    </location>
</feature>
<dbReference type="Pfam" id="PF13639">
    <property type="entry name" value="zf-RING_2"/>
    <property type="match status" value="1"/>
</dbReference>
<comment type="similarity">
    <text evidence="4">Belongs to the HRD1 family.</text>
</comment>
<dbReference type="GO" id="GO:0043161">
    <property type="term" value="P:proteasome-mediated ubiquitin-dependent protein catabolic process"/>
    <property type="evidence" value="ECO:0007669"/>
    <property type="project" value="TreeGrafter"/>
</dbReference>
<dbReference type="GO" id="GO:0036503">
    <property type="term" value="P:ERAD pathway"/>
    <property type="evidence" value="ECO:0007669"/>
    <property type="project" value="TreeGrafter"/>
</dbReference>
<dbReference type="Pfam" id="PF25563">
    <property type="entry name" value="TPR_SYVN1_N"/>
    <property type="match status" value="1"/>
</dbReference>
<dbReference type="AlphaFoldDB" id="A0A0C9RS14"/>
<evidence type="ECO:0000256" key="15">
    <source>
        <dbReference type="PROSITE-ProRule" id="PRU00175"/>
    </source>
</evidence>
<dbReference type="InterPro" id="IPR013083">
    <property type="entry name" value="Znf_RING/FYVE/PHD"/>
</dbReference>
<feature type="domain" description="RING-type" evidence="19">
    <location>
        <begin position="290"/>
        <end position="329"/>
    </location>
</feature>
<evidence type="ECO:0000256" key="12">
    <source>
        <dbReference type="ARBA" id="ARBA00022833"/>
    </source>
</evidence>
<evidence type="ECO:0000256" key="1">
    <source>
        <dbReference type="ARBA" id="ARBA00000900"/>
    </source>
</evidence>
<dbReference type="PANTHER" id="PTHR22763">
    <property type="entry name" value="RING ZINC FINGER PROTEIN"/>
    <property type="match status" value="1"/>
</dbReference>
<dbReference type="GO" id="GO:0008270">
    <property type="term" value="F:zinc ion binding"/>
    <property type="evidence" value="ECO:0007669"/>
    <property type="project" value="UniProtKB-KW"/>
</dbReference>
<keyword evidence="14 17" id="KW-0472">Membrane</keyword>
<evidence type="ECO:0000256" key="11">
    <source>
        <dbReference type="ARBA" id="ARBA00022824"/>
    </source>
</evidence>
<feature type="compositionally biased region" description="Polar residues" evidence="16">
    <location>
        <begin position="478"/>
        <end position="492"/>
    </location>
</feature>
<keyword evidence="11" id="KW-0256">Endoplasmic reticulum</keyword>
<organism evidence="20">
    <name type="scientific">Fopius arisanus</name>
    <dbReference type="NCBI Taxonomy" id="64838"/>
    <lineage>
        <taxon>Eukaryota</taxon>
        <taxon>Metazoa</taxon>
        <taxon>Ecdysozoa</taxon>
        <taxon>Arthropoda</taxon>
        <taxon>Hexapoda</taxon>
        <taxon>Insecta</taxon>
        <taxon>Pterygota</taxon>
        <taxon>Neoptera</taxon>
        <taxon>Endopterygota</taxon>
        <taxon>Hymenoptera</taxon>
        <taxon>Apocrita</taxon>
        <taxon>Ichneumonoidea</taxon>
        <taxon>Braconidae</taxon>
        <taxon>Opiinae</taxon>
        <taxon>Fopius</taxon>
    </lineage>
</organism>
<feature type="signal peptide" evidence="18">
    <location>
        <begin position="1"/>
        <end position="19"/>
    </location>
</feature>
<evidence type="ECO:0000256" key="3">
    <source>
        <dbReference type="ARBA" id="ARBA00004906"/>
    </source>
</evidence>
<feature type="region of interest" description="Disordered" evidence="16">
    <location>
        <begin position="469"/>
        <end position="492"/>
    </location>
</feature>
<dbReference type="InterPro" id="IPR001841">
    <property type="entry name" value="Znf_RING"/>
</dbReference>
<keyword evidence="7 17" id="KW-0812">Transmembrane</keyword>
<dbReference type="FunFam" id="3.30.40.10:FF:000088">
    <property type="entry name" value="E3 ubiquitin-protein ligase synoviolin"/>
    <property type="match status" value="1"/>
</dbReference>
<feature type="transmembrane region" description="Helical" evidence="17">
    <location>
        <begin position="102"/>
        <end position="119"/>
    </location>
</feature>
<dbReference type="SMART" id="SM00184">
    <property type="entry name" value="RING"/>
    <property type="match status" value="1"/>
</dbReference>
<evidence type="ECO:0000256" key="5">
    <source>
        <dbReference type="ARBA" id="ARBA00012483"/>
    </source>
</evidence>
<dbReference type="InterPro" id="IPR057992">
    <property type="entry name" value="TPR_SYVN1_N"/>
</dbReference>
<dbReference type="InterPro" id="IPR058051">
    <property type="entry name" value="Znf_RING_synoviolin"/>
</dbReference>
<evidence type="ECO:0000256" key="16">
    <source>
        <dbReference type="SAM" id="MobiDB-lite"/>
    </source>
</evidence>
<comment type="pathway">
    <text evidence="3">Protein modification; protein ubiquitination.</text>
</comment>
<accession>A0A0C9RS14</accession>
<evidence type="ECO:0000256" key="4">
    <source>
        <dbReference type="ARBA" id="ARBA00010089"/>
    </source>
</evidence>
<comment type="subcellular location">
    <subcellularLocation>
        <location evidence="2">Endoplasmic reticulum membrane</location>
        <topology evidence="2">Multi-pass membrane protein</topology>
    </subcellularLocation>
</comment>
<evidence type="ECO:0000256" key="13">
    <source>
        <dbReference type="ARBA" id="ARBA00022989"/>
    </source>
</evidence>
<evidence type="ECO:0000256" key="9">
    <source>
        <dbReference type="ARBA" id="ARBA00022771"/>
    </source>
</evidence>
<keyword evidence="8" id="KW-0479">Metal-binding</keyword>
<dbReference type="PANTHER" id="PTHR22763:SF184">
    <property type="entry name" value="E3 UBIQUITIN-PROTEIN LIGASE SYNOVIOLIN"/>
    <property type="match status" value="1"/>
</dbReference>
<sequence length="520" mass="59026">MRAAVVMLVSVALTCLVIGNAYYQKKQFYPSVVYITKSNPSMAVIYVQGLIIVFMTNTFLRKIFFGNLRAAELEHLVEKAWYAVTETCLAFTVFRDDFSPKFIALFTLLLFLKSFHWLAEDRVDYMERSPVITWLFHLRVATLLTLLSCINYTMIEYAYNSTITKGASVQLVFGFEYAILMTVVLNISVKYFLHTVDLQNDTPWENKPVLLLYTELIIGLIKVILYVAFVSAMVKLYTLPLFAVRPMYYTMRTFKKAFQDIVMSRRAIRNMNSFYPDATPEELAAADNVCIICREEMVSASKKLPCNHIFHTACLRSWFQRQQTCPTCRLNILRPATPSPENRQQNQPQGGHVLGGQGLQQGQTPVNPQDGPRPEPITLANLRTAMGQPFPPEGMPFFAPPFPNVVPFPPVPTPPPNLTALSEEELRTMEGNLRQAVEARIETLQRVQLLLDAANVMMNQYQTAAATANIPVPPTTSPQPHAATSNPDPSKTPGSVFFGSHCQRECNSRWICYYLEYWRH</sequence>
<proteinExistence type="inferred from homology"/>